<proteinExistence type="predicted"/>
<evidence type="ECO:0008006" key="3">
    <source>
        <dbReference type="Google" id="ProtNLM"/>
    </source>
</evidence>
<evidence type="ECO:0000313" key="2">
    <source>
        <dbReference type="Proteomes" id="UP001218218"/>
    </source>
</evidence>
<dbReference type="EMBL" id="JARIHO010000002">
    <property type="protein sequence ID" value="KAJ7366262.1"/>
    <property type="molecule type" value="Genomic_DNA"/>
</dbReference>
<keyword evidence="2" id="KW-1185">Reference proteome</keyword>
<organism evidence="1 2">
    <name type="scientific">Mycena albidolilacea</name>
    <dbReference type="NCBI Taxonomy" id="1033008"/>
    <lineage>
        <taxon>Eukaryota</taxon>
        <taxon>Fungi</taxon>
        <taxon>Dikarya</taxon>
        <taxon>Basidiomycota</taxon>
        <taxon>Agaricomycotina</taxon>
        <taxon>Agaricomycetes</taxon>
        <taxon>Agaricomycetidae</taxon>
        <taxon>Agaricales</taxon>
        <taxon>Marasmiineae</taxon>
        <taxon>Mycenaceae</taxon>
        <taxon>Mycena</taxon>
    </lineage>
</organism>
<name>A0AAD7AQN6_9AGAR</name>
<protein>
    <recommendedName>
        <fullName evidence="3">EthD domain-containing protein</fullName>
    </recommendedName>
</protein>
<sequence>MSQSARKDNVHVMIVHKVPPHLMKHEFEGKLEALLDEVALLPVVQKNVLKLEMILQDDGVDEHVKAFGFPPREPVVFVAIHCETADHFLAMLAAPEFRQAFEKGKEFGLQTYSSGFSAEVVAKIDDPVPQDAAHLVCVYNVPPHISSLQHDQKFEDFIDNFISVPAVQKNFVRFEMWQPNNMLDDHIRAFGYSEATPTFIHHARLGNWDSVEEVLKCQHSWDLPDEYFSFQMMTDAAAQQNVLDAGDDGKHFNLKTDGYVFHARLVTKIDNS</sequence>
<comment type="caution">
    <text evidence="1">The sequence shown here is derived from an EMBL/GenBank/DDBJ whole genome shotgun (WGS) entry which is preliminary data.</text>
</comment>
<dbReference type="Proteomes" id="UP001218218">
    <property type="component" value="Unassembled WGS sequence"/>
</dbReference>
<reference evidence="1" key="1">
    <citation type="submission" date="2023-03" db="EMBL/GenBank/DDBJ databases">
        <title>Massive genome expansion in bonnet fungi (Mycena s.s.) driven by repeated elements and novel gene families across ecological guilds.</title>
        <authorList>
            <consortium name="Lawrence Berkeley National Laboratory"/>
            <person name="Harder C.B."/>
            <person name="Miyauchi S."/>
            <person name="Viragh M."/>
            <person name="Kuo A."/>
            <person name="Thoen E."/>
            <person name="Andreopoulos B."/>
            <person name="Lu D."/>
            <person name="Skrede I."/>
            <person name="Drula E."/>
            <person name="Henrissat B."/>
            <person name="Morin E."/>
            <person name="Kohler A."/>
            <person name="Barry K."/>
            <person name="LaButti K."/>
            <person name="Morin E."/>
            <person name="Salamov A."/>
            <person name="Lipzen A."/>
            <person name="Mereny Z."/>
            <person name="Hegedus B."/>
            <person name="Baldrian P."/>
            <person name="Stursova M."/>
            <person name="Weitz H."/>
            <person name="Taylor A."/>
            <person name="Grigoriev I.V."/>
            <person name="Nagy L.G."/>
            <person name="Martin F."/>
            <person name="Kauserud H."/>
        </authorList>
    </citation>
    <scope>NUCLEOTIDE SEQUENCE</scope>
    <source>
        <strain evidence="1">CBHHK002</strain>
    </source>
</reference>
<evidence type="ECO:0000313" key="1">
    <source>
        <dbReference type="EMBL" id="KAJ7366262.1"/>
    </source>
</evidence>
<dbReference type="AlphaFoldDB" id="A0AAD7AQN6"/>
<accession>A0AAD7AQN6</accession>
<gene>
    <name evidence="1" type="ORF">DFH08DRAFT_797263</name>
</gene>